<feature type="transmembrane region" description="Helical" evidence="6">
    <location>
        <begin position="263"/>
        <end position="283"/>
    </location>
</feature>
<feature type="transmembrane region" description="Helical" evidence="6">
    <location>
        <begin position="95"/>
        <end position="113"/>
    </location>
</feature>
<evidence type="ECO:0000313" key="9">
    <source>
        <dbReference type="Proteomes" id="UP001214854"/>
    </source>
</evidence>
<evidence type="ECO:0000259" key="7">
    <source>
        <dbReference type="Pfam" id="PF00892"/>
    </source>
</evidence>
<dbReference type="Pfam" id="PF00892">
    <property type="entry name" value="EamA"/>
    <property type="match status" value="2"/>
</dbReference>
<feature type="transmembrane region" description="Helical" evidence="6">
    <location>
        <begin position="148"/>
        <end position="165"/>
    </location>
</feature>
<dbReference type="SUPFAM" id="SSF103481">
    <property type="entry name" value="Multidrug resistance efflux transporter EmrE"/>
    <property type="match status" value="2"/>
</dbReference>
<dbReference type="PANTHER" id="PTHR32322:SF18">
    <property type="entry name" value="S-ADENOSYLMETHIONINE_S-ADENOSYLHOMOCYSTEINE TRANSPORTER"/>
    <property type="match status" value="1"/>
</dbReference>
<feature type="domain" description="EamA" evidence="7">
    <location>
        <begin position="147"/>
        <end position="277"/>
    </location>
</feature>
<feature type="transmembrane region" description="Helical" evidence="6">
    <location>
        <begin position="69"/>
        <end position="89"/>
    </location>
</feature>
<feature type="transmembrane region" description="Helical" evidence="6">
    <location>
        <begin position="203"/>
        <end position="225"/>
    </location>
</feature>
<feature type="domain" description="EamA" evidence="7">
    <location>
        <begin position="12"/>
        <end position="116"/>
    </location>
</feature>
<evidence type="ECO:0000256" key="4">
    <source>
        <dbReference type="ARBA" id="ARBA00022989"/>
    </source>
</evidence>
<evidence type="ECO:0000256" key="1">
    <source>
        <dbReference type="ARBA" id="ARBA00004651"/>
    </source>
</evidence>
<evidence type="ECO:0000256" key="6">
    <source>
        <dbReference type="SAM" id="Phobius"/>
    </source>
</evidence>
<keyword evidence="3 6" id="KW-0812">Transmembrane</keyword>
<evidence type="ECO:0000256" key="3">
    <source>
        <dbReference type="ARBA" id="ARBA00022692"/>
    </source>
</evidence>
<gene>
    <name evidence="8" type="ORF">PQU92_06595</name>
</gene>
<dbReference type="InterPro" id="IPR037185">
    <property type="entry name" value="EmrE-like"/>
</dbReference>
<keyword evidence="2" id="KW-1003">Cell membrane</keyword>
<feature type="transmembrane region" description="Helical" evidence="6">
    <location>
        <begin position="120"/>
        <end position="136"/>
    </location>
</feature>
<dbReference type="PANTHER" id="PTHR32322">
    <property type="entry name" value="INNER MEMBRANE TRANSPORTER"/>
    <property type="match status" value="1"/>
</dbReference>
<sequence length="293" mass="30632">MPRHNALPVVSVLSLLVAMASVQIGATFAKHLFSDVGPMATVALRQGFAAIILLAVFRPWREGLWPTGCRWRTLALYGIVLGVMNLVFYAAIARIPLGIAVAIEFIGPLAVALMGSRQKLDFVWISLAIAGLWTLLPQGDAAHLDPLGVLFALIAGVCWGAYILLGQKVGSQMPGGVAVSLGIVISCVLTVPVGLGTATAALFTWPILLMGLGVALLSGAIPFTIEMFALKQIPAKTFGILMSLEPAVAALSGLVLLHEFLTGRQWLAIALIIAASAGATLMVRKPAATPDPA</sequence>
<name>A0ABT5HS85_9CAUL</name>
<keyword evidence="9" id="KW-1185">Reference proteome</keyword>
<evidence type="ECO:0000313" key="8">
    <source>
        <dbReference type="EMBL" id="MDC7682937.1"/>
    </source>
</evidence>
<dbReference type="EMBL" id="JAQQKX010000004">
    <property type="protein sequence ID" value="MDC7682937.1"/>
    <property type="molecule type" value="Genomic_DNA"/>
</dbReference>
<dbReference type="InterPro" id="IPR050638">
    <property type="entry name" value="AA-Vitamin_Transporters"/>
</dbReference>
<dbReference type="InterPro" id="IPR000620">
    <property type="entry name" value="EamA_dom"/>
</dbReference>
<dbReference type="RefSeq" id="WP_272747423.1">
    <property type="nucleotide sequence ID" value="NZ_JAQQKX010000004.1"/>
</dbReference>
<accession>A0ABT5HS85</accession>
<keyword evidence="5 6" id="KW-0472">Membrane</keyword>
<dbReference type="Gene3D" id="1.10.3730.20">
    <property type="match status" value="1"/>
</dbReference>
<protein>
    <submittedName>
        <fullName evidence="8">DMT family transporter</fullName>
    </submittedName>
</protein>
<dbReference type="Proteomes" id="UP001214854">
    <property type="component" value="Unassembled WGS sequence"/>
</dbReference>
<organism evidence="8 9">
    <name type="scientific">Asticcacaulis aquaticus</name>
    <dbReference type="NCBI Taxonomy" id="2984212"/>
    <lineage>
        <taxon>Bacteria</taxon>
        <taxon>Pseudomonadati</taxon>
        <taxon>Pseudomonadota</taxon>
        <taxon>Alphaproteobacteria</taxon>
        <taxon>Caulobacterales</taxon>
        <taxon>Caulobacteraceae</taxon>
        <taxon>Asticcacaulis</taxon>
    </lineage>
</organism>
<keyword evidence="4 6" id="KW-1133">Transmembrane helix</keyword>
<proteinExistence type="predicted"/>
<evidence type="ECO:0000256" key="5">
    <source>
        <dbReference type="ARBA" id="ARBA00023136"/>
    </source>
</evidence>
<comment type="subcellular location">
    <subcellularLocation>
        <location evidence="1">Cell membrane</location>
        <topology evidence="1">Multi-pass membrane protein</topology>
    </subcellularLocation>
</comment>
<feature type="transmembrane region" description="Helical" evidence="6">
    <location>
        <begin position="177"/>
        <end position="197"/>
    </location>
</feature>
<feature type="transmembrane region" description="Helical" evidence="6">
    <location>
        <begin position="39"/>
        <end position="57"/>
    </location>
</feature>
<comment type="caution">
    <text evidence="8">The sequence shown here is derived from an EMBL/GenBank/DDBJ whole genome shotgun (WGS) entry which is preliminary data.</text>
</comment>
<evidence type="ECO:0000256" key="2">
    <source>
        <dbReference type="ARBA" id="ARBA00022475"/>
    </source>
</evidence>
<feature type="transmembrane region" description="Helical" evidence="6">
    <location>
        <begin position="237"/>
        <end position="257"/>
    </location>
</feature>
<reference evidence="8 9" key="1">
    <citation type="submission" date="2023-01" db="EMBL/GenBank/DDBJ databases">
        <title>Novel species of the genus Asticcacaulis isolated from rivers.</title>
        <authorList>
            <person name="Lu H."/>
        </authorList>
    </citation>
    <scope>NUCLEOTIDE SEQUENCE [LARGE SCALE GENOMIC DNA]</scope>
    <source>
        <strain evidence="8 9">BYS171W</strain>
    </source>
</reference>